<comment type="similarity">
    <text evidence="1">Belongs to the enoyl-CoA hydratase/isomerase family.</text>
</comment>
<evidence type="ECO:0000256" key="1">
    <source>
        <dbReference type="ARBA" id="ARBA00005254"/>
    </source>
</evidence>
<organism evidence="3 4">
    <name type="scientific">Paragonimus skrjabini miyazakii</name>
    <dbReference type="NCBI Taxonomy" id="59628"/>
    <lineage>
        <taxon>Eukaryota</taxon>
        <taxon>Metazoa</taxon>
        <taxon>Spiralia</taxon>
        <taxon>Lophotrochozoa</taxon>
        <taxon>Platyhelminthes</taxon>
        <taxon>Trematoda</taxon>
        <taxon>Digenea</taxon>
        <taxon>Plagiorchiida</taxon>
        <taxon>Troglotremata</taxon>
        <taxon>Troglotrematidae</taxon>
        <taxon>Paragonimus</taxon>
    </lineage>
</organism>
<protein>
    <submittedName>
        <fullName evidence="3">Enoyl-CoA hydratase</fullName>
    </submittedName>
</protein>
<evidence type="ECO:0000313" key="3">
    <source>
        <dbReference type="EMBL" id="KAF7252994.1"/>
    </source>
</evidence>
<dbReference type="OrthoDB" id="448450at2759"/>
<accession>A0A8S9YIP2</accession>
<proteinExistence type="inferred from homology"/>
<evidence type="ECO:0000256" key="2">
    <source>
        <dbReference type="SAM" id="SignalP"/>
    </source>
</evidence>
<reference evidence="3" key="1">
    <citation type="submission" date="2019-07" db="EMBL/GenBank/DDBJ databases">
        <title>Annotation for the trematode Paragonimus miyazaki's.</title>
        <authorList>
            <person name="Choi Y.-J."/>
        </authorList>
    </citation>
    <scope>NUCLEOTIDE SEQUENCE</scope>
    <source>
        <strain evidence="3">Japan</strain>
    </source>
</reference>
<feature type="signal peptide" evidence="2">
    <location>
        <begin position="1"/>
        <end position="18"/>
    </location>
</feature>
<gene>
    <name evidence="3" type="ORF">EG68_09074</name>
</gene>
<dbReference type="Proteomes" id="UP000822476">
    <property type="component" value="Unassembled WGS sequence"/>
</dbReference>
<dbReference type="EMBL" id="JTDE01004797">
    <property type="protein sequence ID" value="KAF7252994.1"/>
    <property type="molecule type" value="Genomic_DNA"/>
</dbReference>
<feature type="chain" id="PRO_5035877104" evidence="2">
    <location>
        <begin position="19"/>
        <end position="120"/>
    </location>
</feature>
<dbReference type="PANTHER" id="PTHR43802">
    <property type="entry name" value="ENOYL-COA HYDRATASE"/>
    <property type="match status" value="1"/>
</dbReference>
<dbReference type="PANTHER" id="PTHR43802:SF1">
    <property type="entry name" value="IP11341P-RELATED"/>
    <property type="match status" value="1"/>
</dbReference>
<dbReference type="SUPFAM" id="SSF52096">
    <property type="entry name" value="ClpP/crotonase"/>
    <property type="match status" value="1"/>
</dbReference>
<dbReference type="AlphaFoldDB" id="A0A8S9YIP2"/>
<keyword evidence="2" id="KW-0732">Signal</keyword>
<sequence>MMDMGTARLPALIGLSRALDLVLTGRSLTASEAHQFGLVNRVAKVGTAVGIAVKLVDTICQLPGQSAILADREGLLRASEFAFRLATEEFERAQEAFLADRHAGLRIFFEERLKTDRRRI</sequence>
<dbReference type="Gene3D" id="3.90.226.10">
    <property type="entry name" value="2-enoyl-CoA Hydratase, Chain A, domain 1"/>
    <property type="match status" value="1"/>
</dbReference>
<comment type="caution">
    <text evidence="3">The sequence shown here is derived from an EMBL/GenBank/DDBJ whole genome shotgun (WGS) entry which is preliminary data.</text>
</comment>
<keyword evidence="4" id="KW-1185">Reference proteome</keyword>
<name>A0A8S9YIP2_9TREM</name>
<dbReference type="InterPro" id="IPR029045">
    <property type="entry name" value="ClpP/crotonase-like_dom_sf"/>
</dbReference>
<evidence type="ECO:0000313" key="4">
    <source>
        <dbReference type="Proteomes" id="UP000822476"/>
    </source>
</evidence>